<dbReference type="Gene3D" id="3.40.140.10">
    <property type="entry name" value="Cytidine Deaminase, domain 2"/>
    <property type="match status" value="1"/>
</dbReference>
<dbReference type="PANTHER" id="PTHR34858:SF1">
    <property type="entry name" value="CYSO-CYSTEINE PEPTIDASE"/>
    <property type="match status" value="1"/>
</dbReference>
<keyword evidence="8" id="KW-1185">Reference proteome</keyword>
<evidence type="ECO:0000256" key="1">
    <source>
        <dbReference type="ARBA" id="ARBA00022670"/>
    </source>
</evidence>
<keyword evidence="2" id="KW-0479">Metal-binding</keyword>
<evidence type="ECO:0000256" key="4">
    <source>
        <dbReference type="ARBA" id="ARBA00022833"/>
    </source>
</evidence>
<proteinExistence type="predicted"/>
<dbReference type="InterPro" id="IPR051929">
    <property type="entry name" value="VirAsm_ModProt"/>
</dbReference>
<dbReference type="PANTHER" id="PTHR34858">
    <property type="entry name" value="CYSO-CYSTEINE PEPTIDASE"/>
    <property type="match status" value="1"/>
</dbReference>
<comment type="caution">
    <text evidence="7">The sequence shown here is derived from an EMBL/GenBank/DDBJ whole genome shotgun (WGS) entry which is preliminary data.</text>
</comment>
<sequence length="175" mass="19664">MASSSTTIDARWTPALLDELTRWVSGAYPEEGCGLILEGDQRAWRFHPCENVADKYHRLDPEQYPRTARDFYMIDPMEFVRADERGEALAVIVHSHPDVGDYFSAEDIAAATFPRDSEEEPLEPIYPDTDYLVVSVRQGKADGATLFRFDEALGAFASVKRFSEQELRGMAAPVA</sequence>
<dbReference type="RefSeq" id="WP_115603138.1">
    <property type="nucleotide sequence ID" value="NZ_SADD01000001.1"/>
</dbReference>
<dbReference type="SUPFAM" id="SSF102712">
    <property type="entry name" value="JAB1/MPN domain"/>
    <property type="match status" value="1"/>
</dbReference>
<evidence type="ECO:0000313" key="8">
    <source>
        <dbReference type="Proteomes" id="UP000282926"/>
    </source>
</evidence>
<keyword evidence="3" id="KW-0378">Hydrolase</keyword>
<evidence type="ECO:0000256" key="5">
    <source>
        <dbReference type="ARBA" id="ARBA00023049"/>
    </source>
</evidence>
<evidence type="ECO:0000256" key="3">
    <source>
        <dbReference type="ARBA" id="ARBA00022801"/>
    </source>
</evidence>
<evidence type="ECO:0000259" key="6">
    <source>
        <dbReference type="Pfam" id="PF14464"/>
    </source>
</evidence>
<dbReference type="Proteomes" id="UP000282926">
    <property type="component" value="Unassembled WGS sequence"/>
</dbReference>
<keyword evidence="4" id="KW-0862">Zinc</keyword>
<organism evidence="7 8">
    <name type="scientific">Lujinxingia sediminis</name>
    <dbReference type="NCBI Taxonomy" id="2480984"/>
    <lineage>
        <taxon>Bacteria</taxon>
        <taxon>Deltaproteobacteria</taxon>
        <taxon>Bradymonadales</taxon>
        <taxon>Lujinxingiaceae</taxon>
        <taxon>Lujinxingia</taxon>
    </lineage>
</organism>
<gene>
    <name evidence="7" type="ORF">EA187_02170</name>
</gene>
<dbReference type="InterPro" id="IPR028090">
    <property type="entry name" value="JAB_dom_prok"/>
</dbReference>
<evidence type="ECO:0000256" key="2">
    <source>
        <dbReference type="ARBA" id="ARBA00022723"/>
    </source>
</evidence>
<evidence type="ECO:0000313" key="7">
    <source>
        <dbReference type="EMBL" id="RVU48264.1"/>
    </source>
</evidence>
<protein>
    <recommendedName>
        <fullName evidence="6">JAB domain-containing protein</fullName>
    </recommendedName>
</protein>
<dbReference type="EMBL" id="SADD01000001">
    <property type="protein sequence ID" value="RVU48264.1"/>
    <property type="molecule type" value="Genomic_DNA"/>
</dbReference>
<keyword evidence="1" id="KW-0645">Protease</keyword>
<accession>A0ABY0CX25</accession>
<feature type="domain" description="JAB" evidence="6">
    <location>
        <begin position="15"/>
        <end position="111"/>
    </location>
</feature>
<dbReference type="Pfam" id="PF14464">
    <property type="entry name" value="Prok-JAB"/>
    <property type="match status" value="1"/>
</dbReference>
<keyword evidence="5" id="KW-0482">Metalloprotease</keyword>
<name>A0ABY0CX25_9DELT</name>
<reference evidence="7 8" key="1">
    <citation type="submission" date="2019-01" db="EMBL/GenBank/DDBJ databases">
        <title>Lujinxingia litoralis gen. nov., sp. nov. and Lujinxingia sediminis gen. nov., sp. nov., new members in the order Bradymonadales, isolated from coastal sediment.</title>
        <authorList>
            <person name="Li C.-M."/>
        </authorList>
    </citation>
    <scope>NUCLEOTIDE SEQUENCE [LARGE SCALE GENOMIC DNA]</scope>
    <source>
        <strain evidence="7 8">SEH01</strain>
    </source>
</reference>